<reference evidence="5 6" key="1">
    <citation type="journal article" date="2012" name="J. Bacteriol.">
        <title>Draft Genome Sequence of Novosphingobium nitrogenifigens Y88T.</title>
        <authorList>
            <person name="Strabala T.J."/>
            <person name="Macdonald L."/>
            <person name="Liu V."/>
            <person name="Smit A.M."/>
        </authorList>
    </citation>
    <scope>NUCLEOTIDE SEQUENCE [LARGE SCALE GENOMIC DNA]</scope>
    <source>
        <strain evidence="5 6">DSM 19370</strain>
    </source>
</reference>
<comment type="caution">
    <text evidence="5">The sequence shown here is derived from an EMBL/GenBank/DDBJ whole genome shotgun (WGS) entry which is preliminary data.</text>
</comment>
<keyword evidence="3" id="KW-1133">Transmembrane helix</keyword>
<feature type="coiled-coil region" evidence="2">
    <location>
        <begin position="33"/>
        <end position="63"/>
    </location>
</feature>
<dbReference type="Proteomes" id="UP000004728">
    <property type="component" value="Unassembled WGS sequence"/>
</dbReference>
<dbReference type="OrthoDB" id="8019720at2"/>
<protein>
    <submittedName>
        <fullName evidence="5">TP901 family phage tail tape measure protein</fullName>
    </submittedName>
</protein>
<proteinExistence type="predicted"/>
<feature type="transmembrane region" description="Helical" evidence="3">
    <location>
        <begin position="540"/>
        <end position="559"/>
    </location>
</feature>
<feature type="domain" description="Phage tail tape measure protein" evidence="4">
    <location>
        <begin position="177"/>
        <end position="347"/>
    </location>
</feature>
<evidence type="ECO:0000259" key="4">
    <source>
        <dbReference type="Pfam" id="PF10145"/>
    </source>
</evidence>
<dbReference type="InParanoid" id="F1Z9C8"/>
<dbReference type="PANTHER" id="PTHR37813:SF1">
    <property type="entry name" value="FELS-2 PROPHAGE PROTEIN"/>
    <property type="match status" value="1"/>
</dbReference>
<dbReference type="RefSeq" id="WP_008066894.1">
    <property type="nucleotide sequence ID" value="NZ_AQWK01000002.1"/>
</dbReference>
<keyword evidence="1" id="KW-1188">Viral release from host cell</keyword>
<evidence type="ECO:0000313" key="5">
    <source>
        <dbReference type="EMBL" id="EGD58377.1"/>
    </source>
</evidence>
<keyword evidence="3" id="KW-0472">Membrane</keyword>
<evidence type="ECO:0000256" key="3">
    <source>
        <dbReference type="SAM" id="Phobius"/>
    </source>
</evidence>
<evidence type="ECO:0000256" key="1">
    <source>
        <dbReference type="ARBA" id="ARBA00022612"/>
    </source>
</evidence>
<dbReference type="PANTHER" id="PTHR37813">
    <property type="entry name" value="FELS-2 PROPHAGE PROTEIN"/>
    <property type="match status" value="1"/>
</dbReference>
<dbReference type="Pfam" id="PF10145">
    <property type="entry name" value="PhageMin_Tail"/>
    <property type="match status" value="1"/>
</dbReference>
<gene>
    <name evidence="5" type="ORF">Y88_0432</name>
</gene>
<name>F1Z9C8_9SPHN</name>
<accession>F1Z9C8</accession>
<keyword evidence="6" id="KW-1185">Reference proteome</keyword>
<keyword evidence="3" id="KW-0812">Transmembrane</keyword>
<dbReference type="eggNOG" id="COG5283">
    <property type="taxonomic scope" value="Bacteria"/>
</dbReference>
<dbReference type="NCBIfam" id="TIGR01760">
    <property type="entry name" value="tape_meas_TP901"/>
    <property type="match status" value="1"/>
</dbReference>
<dbReference type="HOGENOM" id="CLU_010284_1_0_5"/>
<evidence type="ECO:0000313" key="6">
    <source>
        <dbReference type="Proteomes" id="UP000004728"/>
    </source>
</evidence>
<evidence type="ECO:0000256" key="2">
    <source>
        <dbReference type="SAM" id="Coils"/>
    </source>
</evidence>
<organism evidence="5 6">
    <name type="scientific">Novosphingobium nitrogenifigens DSM 19370</name>
    <dbReference type="NCBI Taxonomy" id="983920"/>
    <lineage>
        <taxon>Bacteria</taxon>
        <taxon>Pseudomonadati</taxon>
        <taxon>Pseudomonadota</taxon>
        <taxon>Alphaproteobacteria</taxon>
        <taxon>Sphingomonadales</taxon>
        <taxon>Sphingomonadaceae</taxon>
        <taxon>Novosphingobium</taxon>
    </lineage>
</organism>
<keyword evidence="2" id="KW-0175">Coiled coil</keyword>
<dbReference type="STRING" id="983920.Y88_0432"/>
<dbReference type="AlphaFoldDB" id="F1Z9C8"/>
<sequence length="722" mass="76455">MADNKLNLVVRFNGIDDLSPAMKNIIGLGKTGKQVLNEQYKELRKVNAELKDYDSQISKATGNVDKLLSAQTPLILKQMALEKTIASQNAVMAINARTSKLVARGEAIKADAAQSVMGGVGLAAPLVLAGASAMDFGSGMVDIQQKAELTNAETAKMAGNIITLARAAHQLPEAMRSGVDVLAGMGLDPRQAVAMIGPIGRLGTAFKVDIADGANAAFANLNNLKIGLNETGRALDIMAAGGKAGAFEVRDMAQYFPALTAQARALGQQGLGAVADLTAALEIARRGTGDSATAANNLENLLSKINSKATVDAFQKNFGVNLPNALKRAYAEGKTPLEAIAEITKKATGGDLSKLSFAFEDMQAQGALRQLILDQNDYLRIRNQVSRQSSGTVDAAFRQRETQDPSVAWSSFKGGLSELSITMGQTLLPAATQFLRVINSMVSGYSRWAEANPKLAGALSSLVMGSIAAKIGLGALKYVAGSALGPVAKLWDLWSKYKELGSIAALFPRLASVLSIARLAVLGLGRGFLSAGAMMLANPMALIITGVVVAIGLLGYAVYRNWDKIKAAFTAGWEWLKTRWIAMKQWFTTLGSQMMDGLVNSIEPGSFAGRMLLMAKAGVAAVRSHFVMHSPSRLMMEMGGHIATGLALGVDQHQHKPVAAMRRMSQAMSGTIHAPARGTGSRAPAPVTLHIHQQPGENAEALARRVLDLIDRRTRVRALGAY</sequence>
<dbReference type="InterPro" id="IPR010090">
    <property type="entry name" value="Phage_tape_meas"/>
</dbReference>
<dbReference type="EMBL" id="AEWJ01000041">
    <property type="protein sequence ID" value="EGD58377.1"/>
    <property type="molecule type" value="Genomic_DNA"/>
</dbReference>